<comment type="cofactor">
    <cofactor evidence="4">
        <name>Zn(2+)</name>
        <dbReference type="ChEBI" id="CHEBI:29105"/>
    </cofactor>
</comment>
<dbReference type="Pfam" id="PF00107">
    <property type="entry name" value="ADH_zinc_N"/>
    <property type="match status" value="1"/>
</dbReference>
<evidence type="ECO:0000256" key="3">
    <source>
        <dbReference type="ARBA" id="ARBA00023002"/>
    </source>
</evidence>
<dbReference type="SUPFAM" id="SSF50129">
    <property type="entry name" value="GroES-like"/>
    <property type="match status" value="1"/>
</dbReference>
<dbReference type="Gene3D" id="3.40.50.720">
    <property type="entry name" value="NAD(P)-binding Rossmann-like Domain"/>
    <property type="match status" value="1"/>
</dbReference>
<accession>A0A345C1D1</accession>
<reference evidence="7 8" key="1">
    <citation type="journal article" date="2018" name="J. Microbiol.">
        <title>Salicibibacter kimchii gen. nov., sp. nov., a moderately halophilic and alkalitolerant bacterium in the family Bacillaceae, isolated from kimchi.</title>
        <authorList>
            <person name="Jang J.Y."/>
            <person name="Oh Y.J."/>
            <person name="Lim S.K."/>
            <person name="Park H.K."/>
            <person name="Lee C."/>
            <person name="Kim J.Y."/>
            <person name="Lee M.A."/>
            <person name="Choi H.J."/>
        </authorList>
    </citation>
    <scope>NUCLEOTIDE SEQUENCE [LARGE SCALE GENOMIC DNA]</scope>
    <source>
        <strain evidence="7 8">NKC1-1</strain>
    </source>
</reference>
<evidence type="ECO:0000313" key="8">
    <source>
        <dbReference type="Proteomes" id="UP000252100"/>
    </source>
</evidence>
<name>A0A345C1D1_9BACI</name>
<keyword evidence="1 4" id="KW-0479">Metal-binding</keyword>
<protein>
    <submittedName>
        <fullName evidence="7">Alcohol dehydrogenase</fullName>
    </submittedName>
</protein>
<evidence type="ECO:0000259" key="6">
    <source>
        <dbReference type="Pfam" id="PF08240"/>
    </source>
</evidence>
<evidence type="ECO:0000256" key="1">
    <source>
        <dbReference type="ARBA" id="ARBA00022723"/>
    </source>
</evidence>
<dbReference type="EMBL" id="CP031092">
    <property type="protein sequence ID" value="AXF57012.1"/>
    <property type="molecule type" value="Genomic_DNA"/>
</dbReference>
<dbReference type="InterPro" id="IPR036291">
    <property type="entry name" value="NAD(P)-bd_dom_sf"/>
</dbReference>
<dbReference type="RefSeq" id="WP_114374447.1">
    <property type="nucleotide sequence ID" value="NZ_CP031092.1"/>
</dbReference>
<proteinExistence type="inferred from homology"/>
<evidence type="ECO:0000313" key="7">
    <source>
        <dbReference type="EMBL" id="AXF57012.1"/>
    </source>
</evidence>
<keyword evidence="8" id="KW-1185">Reference proteome</keyword>
<dbReference type="Pfam" id="PF08240">
    <property type="entry name" value="ADH_N"/>
    <property type="match status" value="1"/>
</dbReference>
<dbReference type="GO" id="GO:0008270">
    <property type="term" value="F:zinc ion binding"/>
    <property type="evidence" value="ECO:0007669"/>
    <property type="project" value="InterPro"/>
</dbReference>
<keyword evidence="3" id="KW-0560">Oxidoreductase</keyword>
<dbReference type="InterPro" id="IPR011032">
    <property type="entry name" value="GroES-like_sf"/>
</dbReference>
<keyword evidence="2 4" id="KW-0862">Zinc</keyword>
<organism evidence="7 8">
    <name type="scientific">Salicibibacter kimchii</name>
    <dbReference type="NCBI Taxonomy" id="2099786"/>
    <lineage>
        <taxon>Bacteria</taxon>
        <taxon>Bacillati</taxon>
        <taxon>Bacillota</taxon>
        <taxon>Bacilli</taxon>
        <taxon>Bacillales</taxon>
        <taxon>Bacillaceae</taxon>
        <taxon>Salicibibacter</taxon>
    </lineage>
</organism>
<dbReference type="InterPro" id="IPR050129">
    <property type="entry name" value="Zn_alcohol_dh"/>
</dbReference>
<evidence type="ECO:0000256" key="4">
    <source>
        <dbReference type="RuleBase" id="RU361277"/>
    </source>
</evidence>
<dbReference type="OrthoDB" id="9770238at2"/>
<comment type="similarity">
    <text evidence="4">Belongs to the zinc-containing alcohol dehydrogenase family.</text>
</comment>
<dbReference type="PROSITE" id="PS00059">
    <property type="entry name" value="ADH_ZINC"/>
    <property type="match status" value="1"/>
</dbReference>
<dbReference type="InterPro" id="IPR002328">
    <property type="entry name" value="ADH_Zn_CS"/>
</dbReference>
<evidence type="ECO:0000256" key="2">
    <source>
        <dbReference type="ARBA" id="ARBA00022833"/>
    </source>
</evidence>
<gene>
    <name evidence="7" type="ORF">DT065_14065</name>
</gene>
<dbReference type="GO" id="GO:0016491">
    <property type="term" value="F:oxidoreductase activity"/>
    <property type="evidence" value="ECO:0007669"/>
    <property type="project" value="UniProtKB-KW"/>
</dbReference>
<feature type="domain" description="Alcohol dehydrogenase-like N-terminal" evidence="6">
    <location>
        <begin position="47"/>
        <end position="178"/>
    </location>
</feature>
<sequence length="408" mass="45004">MQAVVFDLKIPKYLAAKALGKRIPSFYYGAPSGLSMRNIEEPELPGDRWMKVKPTYAGVCGSDMGAIFFKTSPSLTPFNAFPSVLGHEVMGIVTEVGNGVRNVEVGQRISIDPYIGCEVRGRKQLCPACKEGMHTLCRHKGGDETFGPGMILGFCKDFPGGWGETLVIHDSMAIPLPDKVSDKTAAIIEPLSVGLHAVLRQPPKQGEQVLVIGGGMIAYTVIAALRLLDIDCHITHLSLMSYQREMGLQLGADKAITRREELRDAVLSFPETRKLKPIIGKDVYTGGYDSVYDCIGSESSLDDALRMTAGRGKVTLVGGAGEIKNLDWTFVWTNELSVLGTHAYVKEESWQGKTASTHELLLDLIEQHPDYPLETLITHEYDLDQYREAIVANVERRKYESIKTLFKI</sequence>
<dbReference type="SUPFAM" id="SSF51735">
    <property type="entry name" value="NAD(P)-binding Rossmann-fold domains"/>
    <property type="match status" value="1"/>
</dbReference>
<dbReference type="PANTHER" id="PTHR43401:SF2">
    <property type="entry name" value="L-THREONINE 3-DEHYDROGENASE"/>
    <property type="match status" value="1"/>
</dbReference>
<dbReference type="AlphaFoldDB" id="A0A345C1D1"/>
<dbReference type="InterPro" id="IPR013149">
    <property type="entry name" value="ADH-like_C"/>
</dbReference>
<dbReference type="Gene3D" id="3.90.180.10">
    <property type="entry name" value="Medium-chain alcohol dehydrogenases, catalytic domain"/>
    <property type="match status" value="1"/>
</dbReference>
<feature type="domain" description="Alcohol dehydrogenase-like C-terminal" evidence="5">
    <location>
        <begin position="231"/>
        <end position="351"/>
    </location>
</feature>
<dbReference type="KEGG" id="rue:DT065_14065"/>
<dbReference type="InterPro" id="IPR013154">
    <property type="entry name" value="ADH-like_N"/>
</dbReference>
<evidence type="ECO:0000259" key="5">
    <source>
        <dbReference type="Pfam" id="PF00107"/>
    </source>
</evidence>
<dbReference type="Proteomes" id="UP000252100">
    <property type="component" value="Chromosome"/>
</dbReference>
<dbReference type="PANTHER" id="PTHR43401">
    <property type="entry name" value="L-THREONINE 3-DEHYDROGENASE"/>
    <property type="match status" value="1"/>
</dbReference>